<evidence type="ECO:0000256" key="1">
    <source>
        <dbReference type="SAM" id="MobiDB-lite"/>
    </source>
</evidence>
<evidence type="ECO:0000313" key="3">
    <source>
        <dbReference type="Proteomes" id="UP000000709"/>
    </source>
</evidence>
<dbReference type="OrthoDB" id="4025436at2759"/>
<dbReference type="HOGENOM" id="CLU_1120504_0_0_1"/>
<dbReference type="eggNOG" id="ENOG502RQAU">
    <property type="taxonomic scope" value="Eukaryota"/>
</dbReference>
<name>G3AHC2_SPAPN</name>
<dbReference type="EMBL" id="GL996500">
    <property type="protein sequence ID" value="EGW34086.1"/>
    <property type="molecule type" value="Genomic_DNA"/>
</dbReference>
<dbReference type="Proteomes" id="UP000000709">
    <property type="component" value="Unassembled WGS sequence"/>
</dbReference>
<dbReference type="InParanoid" id="G3AHC2"/>
<proteinExistence type="predicted"/>
<sequence>MLHSVINSQPSSPSPQNGAIHHKKVLPRDEDVKLSHIKQERMRSPVPDFAMSHFLNDEISYLYWFQDIEENLQLYPQFNPYFVLDKIPLSGYTLDYQDKVKKATAKCIENPDVNQYLNFQLYNSINQSLHYLVGDKTFIENFEAIKFHFHQTINPFYLMTLEHQLSFDLNNILKFLTDLDNLTKVYTLTFQRPPTNELKLEWIMRCLNHYSDISREIQLNWEQINKDPILIRRILTKYANSRMKLRKRI</sequence>
<dbReference type="KEGG" id="spaa:SPAPADRAFT_59508"/>
<accession>G3AHC2</accession>
<evidence type="ECO:0000313" key="2">
    <source>
        <dbReference type="EMBL" id="EGW34086.1"/>
    </source>
</evidence>
<dbReference type="RefSeq" id="XP_007373670.1">
    <property type="nucleotide sequence ID" value="XM_007373608.1"/>
</dbReference>
<organism evidence="3">
    <name type="scientific">Spathaspora passalidarum (strain NRRL Y-27907 / 11-Y1)</name>
    <dbReference type="NCBI Taxonomy" id="619300"/>
    <lineage>
        <taxon>Eukaryota</taxon>
        <taxon>Fungi</taxon>
        <taxon>Dikarya</taxon>
        <taxon>Ascomycota</taxon>
        <taxon>Saccharomycotina</taxon>
        <taxon>Pichiomycetes</taxon>
        <taxon>Debaryomycetaceae</taxon>
        <taxon>Spathaspora</taxon>
    </lineage>
</organism>
<dbReference type="OMA" id="WIMNAIS"/>
<keyword evidence="3" id="KW-1185">Reference proteome</keyword>
<feature type="region of interest" description="Disordered" evidence="1">
    <location>
        <begin position="1"/>
        <end position="21"/>
    </location>
</feature>
<protein>
    <submittedName>
        <fullName evidence="2">Uncharacterized protein</fullName>
    </submittedName>
</protein>
<reference evidence="2 3" key="1">
    <citation type="journal article" date="2011" name="Proc. Natl. Acad. Sci. U.S.A.">
        <title>Comparative genomics of xylose-fermenting fungi for enhanced biofuel production.</title>
        <authorList>
            <person name="Wohlbach D.J."/>
            <person name="Kuo A."/>
            <person name="Sato T.K."/>
            <person name="Potts K.M."/>
            <person name="Salamov A.A."/>
            <person name="LaButti K.M."/>
            <person name="Sun H."/>
            <person name="Clum A."/>
            <person name="Pangilinan J.L."/>
            <person name="Lindquist E.A."/>
            <person name="Lucas S."/>
            <person name="Lapidus A."/>
            <person name="Jin M."/>
            <person name="Gunawan C."/>
            <person name="Balan V."/>
            <person name="Dale B.E."/>
            <person name="Jeffries T.W."/>
            <person name="Zinkel R."/>
            <person name="Barry K.W."/>
            <person name="Grigoriev I.V."/>
            <person name="Gasch A.P."/>
        </authorList>
    </citation>
    <scope>NUCLEOTIDE SEQUENCE [LARGE SCALE GENOMIC DNA]</scope>
    <source>
        <strain evidence="3">NRRL Y-27907 / 11-Y1</strain>
    </source>
</reference>
<dbReference type="GeneID" id="18872948"/>
<dbReference type="AlphaFoldDB" id="G3AHC2"/>
<gene>
    <name evidence="2" type="ORF">SPAPADRAFT_59508</name>
</gene>